<evidence type="ECO:0000259" key="3">
    <source>
        <dbReference type="Pfam" id="PF02470"/>
    </source>
</evidence>
<dbReference type="PANTHER" id="PTHR33371:SF15">
    <property type="entry name" value="LIPOPROTEIN LPRN"/>
    <property type="match status" value="1"/>
</dbReference>
<feature type="signal peptide" evidence="2">
    <location>
        <begin position="1"/>
        <end position="19"/>
    </location>
</feature>
<feature type="compositionally biased region" description="Gly residues" evidence="1">
    <location>
        <begin position="396"/>
        <end position="405"/>
    </location>
</feature>
<dbReference type="PROSITE" id="PS51257">
    <property type="entry name" value="PROKAR_LIPOPROTEIN"/>
    <property type="match status" value="1"/>
</dbReference>
<feature type="chain" id="PRO_5045102532" evidence="2">
    <location>
        <begin position="20"/>
        <end position="420"/>
    </location>
</feature>
<feature type="domain" description="Mce/MlaD" evidence="3">
    <location>
        <begin position="42"/>
        <end position="117"/>
    </location>
</feature>
<organism evidence="5 6">
    <name type="scientific">Actinomadura gamaensis</name>
    <dbReference type="NCBI Taxonomy" id="1763541"/>
    <lineage>
        <taxon>Bacteria</taxon>
        <taxon>Bacillati</taxon>
        <taxon>Actinomycetota</taxon>
        <taxon>Actinomycetes</taxon>
        <taxon>Streptosporangiales</taxon>
        <taxon>Thermomonosporaceae</taxon>
        <taxon>Actinomadura</taxon>
    </lineage>
</organism>
<evidence type="ECO:0000313" key="5">
    <source>
        <dbReference type="EMBL" id="MFC4911610.1"/>
    </source>
</evidence>
<dbReference type="InterPro" id="IPR005693">
    <property type="entry name" value="Mce"/>
</dbReference>
<feature type="domain" description="Mammalian cell entry C-terminal" evidence="4">
    <location>
        <begin position="124"/>
        <end position="296"/>
    </location>
</feature>
<dbReference type="RefSeq" id="WP_378260681.1">
    <property type="nucleotide sequence ID" value="NZ_JBHSIT010000009.1"/>
</dbReference>
<name>A0ABV9U7Q0_9ACTN</name>
<feature type="region of interest" description="Disordered" evidence="1">
    <location>
        <begin position="350"/>
        <end position="420"/>
    </location>
</feature>
<evidence type="ECO:0000313" key="6">
    <source>
        <dbReference type="Proteomes" id="UP001595872"/>
    </source>
</evidence>
<dbReference type="PANTHER" id="PTHR33371">
    <property type="entry name" value="INTERMEMBRANE PHOSPHOLIPID TRANSPORT SYSTEM BINDING PROTEIN MLAD-RELATED"/>
    <property type="match status" value="1"/>
</dbReference>
<dbReference type="NCBIfam" id="TIGR00996">
    <property type="entry name" value="Mtu_fam_mce"/>
    <property type="match status" value="1"/>
</dbReference>
<keyword evidence="2" id="KW-0732">Signal</keyword>
<sequence length="420" mass="43864">MRRFRLAGVCAAAASAVLAAGCSQVSVEQLPLPGGASLGSHPYTVHVQLQNALNLVPQAAVRVNDVPVGRVKKISLPENAWYADATVLINGDVKLPANATANLEQSSLLGEKYIKIAAPATDASPARLVNGATIPLSRTTRNADTEEVFGALSMLLSGGGLPQIRTITRELNRTLNGREPQVRSSLEQLNKLTSTLNTNRQSIVDALDGLNRLSSTVAARRGQVDTVLTDLSPGLKVLSDQRGQLVQMLQKLDDLSKVATGVLNKSRDNTVADLNSLDVVLRKLSDSGRDLPKSLQILFTYPFTDEAMKAVKGDYLNGYLTVIAAPGNDCVIPPVQETDQKKNAPRLRALAQNSPPAGPLPTPCPANASSPSPSPSPTTSPTTAPQQQVGPTTPAGGSGGSGGGTDPNRPALPLPTLGGN</sequence>
<gene>
    <name evidence="5" type="ORF">ACFPCY_30200</name>
</gene>
<dbReference type="Pfam" id="PF02470">
    <property type="entry name" value="MlaD"/>
    <property type="match status" value="1"/>
</dbReference>
<dbReference type="InterPro" id="IPR052336">
    <property type="entry name" value="MlaD_Phospholipid_Transporter"/>
</dbReference>
<dbReference type="InterPro" id="IPR024516">
    <property type="entry name" value="Mce_C"/>
</dbReference>
<dbReference type="Proteomes" id="UP001595872">
    <property type="component" value="Unassembled WGS sequence"/>
</dbReference>
<evidence type="ECO:0000256" key="2">
    <source>
        <dbReference type="SAM" id="SignalP"/>
    </source>
</evidence>
<evidence type="ECO:0000259" key="4">
    <source>
        <dbReference type="Pfam" id="PF11887"/>
    </source>
</evidence>
<evidence type="ECO:0000256" key="1">
    <source>
        <dbReference type="SAM" id="MobiDB-lite"/>
    </source>
</evidence>
<dbReference type="EMBL" id="JBHSIT010000009">
    <property type="protein sequence ID" value="MFC4911610.1"/>
    <property type="molecule type" value="Genomic_DNA"/>
</dbReference>
<dbReference type="Pfam" id="PF11887">
    <property type="entry name" value="Mce4_CUP1"/>
    <property type="match status" value="1"/>
</dbReference>
<reference evidence="6" key="1">
    <citation type="journal article" date="2019" name="Int. J. Syst. Evol. Microbiol.">
        <title>The Global Catalogue of Microorganisms (GCM) 10K type strain sequencing project: providing services to taxonomists for standard genome sequencing and annotation.</title>
        <authorList>
            <consortium name="The Broad Institute Genomics Platform"/>
            <consortium name="The Broad Institute Genome Sequencing Center for Infectious Disease"/>
            <person name="Wu L."/>
            <person name="Ma J."/>
        </authorList>
    </citation>
    <scope>NUCLEOTIDE SEQUENCE [LARGE SCALE GENOMIC DNA]</scope>
    <source>
        <strain evidence="6">KLKA75</strain>
    </source>
</reference>
<accession>A0ABV9U7Q0</accession>
<proteinExistence type="predicted"/>
<comment type="caution">
    <text evidence="5">The sequence shown here is derived from an EMBL/GenBank/DDBJ whole genome shotgun (WGS) entry which is preliminary data.</text>
</comment>
<keyword evidence="6" id="KW-1185">Reference proteome</keyword>
<protein>
    <submittedName>
        <fullName evidence="5">MCE family protein</fullName>
    </submittedName>
</protein>
<dbReference type="InterPro" id="IPR003399">
    <property type="entry name" value="Mce/MlaD"/>
</dbReference>